<feature type="region of interest" description="Disordered" evidence="1">
    <location>
        <begin position="59"/>
        <end position="81"/>
    </location>
</feature>
<dbReference type="GO" id="GO:0003677">
    <property type="term" value="F:DNA binding"/>
    <property type="evidence" value="ECO:0007669"/>
    <property type="project" value="UniProtKB-KW"/>
</dbReference>
<comment type="caution">
    <text evidence="2">The sequence shown here is derived from an EMBL/GenBank/DDBJ whole genome shotgun (WGS) entry which is preliminary data.</text>
</comment>
<evidence type="ECO:0000313" key="3">
    <source>
        <dbReference type="Proteomes" id="UP000824002"/>
    </source>
</evidence>
<organism evidence="2 3">
    <name type="scientific">Candidatus Merdivicinus excrementipullorum</name>
    <dbReference type="NCBI Taxonomy" id="2840867"/>
    <lineage>
        <taxon>Bacteria</taxon>
        <taxon>Bacillati</taxon>
        <taxon>Bacillota</taxon>
        <taxon>Clostridia</taxon>
        <taxon>Eubacteriales</taxon>
        <taxon>Oscillospiraceae</taxon>
        <taxon>Oscillospiraceae incertae sedis</taxon>
        <taxon>Candidatus Merdivicinus</taxon>
    </lineage>
</organism>
<dbReference type="NCBIfam" id="TIGR01764">
    <property type="entry name" value="excise"/>
    <property type="match status" value="1"/>
</dbReference>
<dbReference type="EMBL" id="DVJP01000065">
    <property type="protein sequence ID" value="HIS77050.1"/>
    <property type="molecule type" value="Genomic_DNA"/>
</dbReference>
<evidence type="ECO:0000256" key="1">
    <source>
        <dbReference type="SAM" id="MobiDB-lite"/>
    </source>
</evidence>
<accession>A0A9D1FPM3</accession>
<gene>
    <name evidence="2" type="ORF">IAB51_09655</name>
</gene>
<sequence>MARMRTIDEAFEYLKAQDPETAMTRYYLRQLVINGTIPAVMAGRKYLLNLDKLEEYLSNPPEREQAPSGYGTIRKVPERGW</sequence>
<proteinExistence type="predicted"/>
<dbReference type="AlphaFoldDB" id="A0A9D1FPM3"/>
<dbReference type="Proteomes" id="UP000824002">
    <property type="component" value="Unassembled WGS sequence"/>
</dbReference>
<name>A0A9D1FPM3_9FIRM</name>
<evidence type="ECO:0000313" key="2">
    <source>
        <dbReference type="EMBL" id="HIS77050.1"/>
    </source>
</evidence>
<keyword evidence="2" id="KW-0238">DNA-binding</keyword>
<reference evidence="2" key="2">
    <citation type="journal article" date="2021" name="PeerJ">
        <title>Extensive microbial diversity within the chicken gut microbiome revealed by metagenomics and culture.</title>
        <authorList>
            <person name="Gilroy R."/>
            <person name="Ravi A."/>
            <person name="Getino M."/>
            <person name="Pursley I."/>
            <person name="Horton D.L."/>
            <person name="Alikhan N.F."/>
            <person name="Baker D."/>
            <person name="Gharbi K."/>
            <person name="Hall N."/>
            <person name="Watson M."/>
            <person name="Adriaenssens E.M."/>
            <person name="Foster-Nyarko E."/>
            <person name="Jarju S."/>
            <person name="Secka A."/>
            <person name="Antonio M."/>
            <person name="Oren A."/>
            <person name="Chaudhuri R.R."/>
            <person name="La Ragione R."/>
            <person name="Hildebrand F."/>
            <person name="Pallen M.J."/>
        </authorList>
    </citation>
    <scope>NUCLEOTIDE SEQUENCE</scope>
    <source>
        <strain evidence="2">CHK199-13235</strain>
    </source>
</reference>
<reference evidence="2" key="1">
    <citation type="submission" date="2020-10" db="EMBL/GenBank/DDBJ databases">
        <authorList>
            <person name="Gilroy R."/>
        </authorList>
    </citation>
    <scope>NUCLEOTIDE SEQUENCE</scope>
    <source>
        <strain evidence="2">CHK199-13235</strain>
    </source>
</reference>
<protein>
    <submittedName>
        <fullName evidence="2">Excisionase family DNA-binding protein</fullName>
    </submittedName>
</protein>
<dbReference type="InterPro" id="IPR010093">
    <property type="entry name" value="SinI_DNA-bd"/>
</dbReference>